<evidence type="ECO:0000313" key="2">
    <source>
        <dbReference type="EMBL" id="CAA9456696.1"/>
    </source>
</evidence>
<feature type="compositionally biased region" description="Basic residues" evidence="1">
    <location>
        <begin position="48"/>
        <end position="57"/>
    </location>
</feature>
<accession>A0A6J4R441</accession>
<proteinExistence type="predicted"/>
<dbReference type="EMBL" id="CADCVI010000016">
    <property type="protein sequence ID" value="CAA9456696.1"/>
    <property type="molecule type" value="Genomic_DNA"/>
</dbReference>
<organism evidence="2">
    <name type="scientific">uncultured Rubrobacteraceae bacterium</name>
    <dbReference type="NCBI Taxonomy" id="349277"/>
    <lineage>
        <taxon>Bacteria</taxon>
        <taxon>Bacillati</taxon>
        <taxon>Actinomycetota</taxon>
        <taxon>Rubrobacteria</taxon>
        <taxon>Rubrobacterales</taxon>
        <taxon>Rubrobacteraceae</taxon>
        <taxon>environmental samples</taxon>
    </lineage>
</organism>
<sequence>LLAHGRGVHLRDLRPPPRRAQGPGAVPARPRRHPLLPLHHPPPLVGRRGARRGRLRQHPANVL</sequence>
<feature type="compositionally biased region" description="Low complexity" evidence="1">
    <location>
        <begin position="19"/>
        <end position="28"/>
    </location>
</feature>
<gene>
    <name evidence="2" type="ORF">AVDCRST_MAG25-209</name>
</gene>
<dbReference type="AlphaFoldDB" id="A0A6J4R441"/>
<protein>
    <submittedName>
        <fullName evidence="2">Transcriptional regulator, MerR family</fullName>
    </submittedName>
</protein>
<name>A0A6J4R441_9ACTN</name>
<feature type="non-terminal residue" evidence="2">
    <location>
        <position position="1"/>
    </location>
</feature>
<feature type="non-terminal residue" evidence="2">
    <location>
        <position position="63"/>
    </location>
</feature>
<feature type="region of interest" description="Disordered" evidence="1">
    <location>
        <begin position="1"/>
        <end position="63"/>
    </location>
</feature>
<reference evidence="2" key="1">
    <citation type="submission" date="2020-02" db="EMBL/GenBank/DDBJ databases">
        <authorList>
            <person name="Meier V. D."/>
        </authorList>
    </citation>
    <scope>NUCLEOTIDE SEQUENCE</scope>
    <source>
        <strain evidence="2">AVDCRST_MAG25</strain>
    </source>
</reference>
<evidence type="ECO:0000256" key="1">
    <source>
        <dbReference type="SAM" id="MobiDB-lite"/>
    </source>
</evidence>